<comment type="caution">
    <text evidence="1">The sequence shown here is derived from an EMBL/GenBank/DDBJ whole genome shotgun (WGS) entry which is preliminary data.</text>
</comment>
<sequence>MTLTASPFHHFRQAANHHEPALTEEFTVLLSHWSDSLNWHPPRFNQASLAHDWAASIVLAQPGITYVLLYRLHGNKSWIGEDGRSVAEHPYHFLTGRWPADRAADLHEMGAP</sequence>
<keyword evidence="2" id="KW-1185">Reference proteome</keyword>
<evidence type="ECO:0000313" key="1">
    <source>
        <dbReference type="EMBL" id="MFC4267249.1"/>
    </source>
</evidence>
<protein>
    <submittedName>
        <fullName evidence="1">Uncharacterized protein</fullName>
    </submittedName>
</protein>
<dbReference type="EMBL" id="JBHSCQ010000024">
    <property type="protein sequence ID" value="MFC4267249.1"/>
    <property type="molecule type" value="Genomic_DNA"/>
</dbReference>
<evidence type="ECO:0000313" key="2">
    <source>
        <dbReference type="Proteomes" id="UP001595773"/>
    </source>
</evidence>
<name>A0ABV8R469_9MICC</name>
<reference evidence="2" key="1">
    <citation type="journal article" date="2019" name="Int. J. Syst. Evol. Microbiol.">
        <title>The Global Catalogue of Microorganisms (GCM) 10K type strain sequencing project: providing services to taxonomists for standard genome sequencing and annotation.</title>
        <authorList>
            <consortium name="The Broad Institute Genomics Platform"/>
            <consortium name="The Broad Institute Genome Sequencing Center for Infectious Disease"/>
            <person name="Wu L."/>
            <person name="Ma J."/>
        </authorList>
    </citation>
    <scope>NUCLEOTIDE SEQUENCE [LARGE SCALE GENOMIC DNA]</scope>
    <source>
        <strain evidence="2">CGMCC 1.10698</strain>
    </source>
</reference>
<dbReference type="RefSeq" id="WP_345385051.1">
    <property type="nucleotide sequence ID" value="NZ_BAABLL010000017.1"/>
</dbReference>
<gene>
    <name evidence="1" type="ORF">ACFOW9_16705</name>
</gene>
<proteinExistence type="predicted"/>
<accession>A0ABV8R469</accession>
<organism evidence="1 2">
    <name type="scientific">Arthrobacter cryoconiti</name>
    <dbReference type="NCBI Taxonomy" id="748907"/>
    <lineage>
        <taxon>Bacteria</taxon>
        <taxon>Bacillati</taxon>
        <taxon>Actinomycetota</taxon>
        <taxon>Actinomycetes</taxon>
        <taxon>Micrococcales</taxon>
        <taxon>Micrococcaceae</taxon>
        <taxon>Arthrobacter</taxon>
    </lineage>
</organism>
<dbReference type="Proteomes" id="UP001595773">
    <property type="component" value="Unassembled WGS sequence"/>
</dbReference>